<sequence>MRSVIVAVLGDDRERLKERQRRQRRLWLRGLQAADEGGDNSSRRQQMGAAVVVAGIGKSGKQQRCYFVGGEEGNSSDVKVARLRGLQATDKGDCSSDRGDDDGSPIAM</sequence>
<name>A0A445MB01_ENSVE</name>
<accession>A0A445MB01</accession>
<dbReference type="Proteomes" id="UP000290560">
    <property type="component" value="Unassembled WGS sequence"/>
</dbReference>
<dbReference type="EMBL" id="KV875532">
    <property type="protein sequence ID" value="RZR71437.1"/>
    <property type="molecule type" value="Genomic_DNA"/>
</dbReference>
<evidence type="ECO:0000256" key="1">
    <source>
        <dbReference type="SAM" id="MobiDB-lite"/>
    </source>
</evidence>
<reference evidence="2" key="1">
    <citation type="journal article" date="2018" name="Data Brief">
        <title>Genome sequence data from 17 accessions of Ensete ventricosum, a staple food crop for millions in Ethiopia.</title>
        <authorList>
            <person name="Yemataw Z."/>
            <person name="Muzemil S."/>
            <person name="Ambachew D."/>
            <person name="Tripathi L."/>
            <person name="Tesfaye K."/>
            <person name="Chala A."/>
            <person name="Farbos A."/>
            <person name="O'Neill P."/>
            <person name="Moore K."/>
            <person name="Grant M."/>
            <person name="Studholme D.J."/>
        </authorList>
    </citation>
    <scope>NUCLEOTIDE SEQUENCE [LARGE SCALE GENOMIC DNA]</scope>
    <source>
        <tissue evidence="2">Leaf</tissue>
    </source>
</reference>
<proteinExistence type="predicted"/>
<dbReference type="AlphaFoldDB" id="A0A445MB01"/>
<feature type="region of interest" description="Disordered" evidence="1">
    <location>
        <begin position="86"/>
        <end position="108"/>
    </location>
</feature>
<evidence type="ECO:0000313" key="2">
    <source>
        <dbReference type="EMBL" id="RZR71437.1"/>
    </source>
</evidence>
<protein>
    <submittedName>
        <fullName evidence="2">Uncharacterized protein</fullName>
    </submittedName>
</protein>
<gene>
    <name evidence="2" type="ORF">BHM03_00005140</name>
</gene>
<organism evidence="2">
    <name type="scientific">Ensete ventricosum</name>
    <name type="common">Abyssinian banana</name>
    <name type="synonym">Musa ensete</name>
    <dbReference type="NCBI Taxonomy" id="4639"/>
    <lineage>
        <taxon>Eukaryota</taxon>
        <taxon>Viridiplantae</taxon>
        <taxon>Streptophyta</taxon>
        <taxon>Embryophyta</taxon>
        <taxon>Tracheophyta</taxon>
        <taxon>Spermatophyta</taxon>
        <taxon>Magnoliopsida</taxon>
        <taxon>Liliopsida</taxon>
        <taxon>Zingiberales</taxon>
        <taxon>Musaceae</taxon>
        <taxon>Ensete</taxon>
    </lineage>
</organism>
<feature type="compositionally biased region" description="Acidic residues" evidence="1">
    <location>
        <begin position="99"/>
        <end position="108"/>
    </location>
</feature>